<feature type="region of interest" description="Disordered" evidence="1">
    <location>
        <begin position="57"/>
        <end position="145"/>
    </location>
</feature>
<reference evidence="5" key="1">
    <citation type="submission" date="2016-10" db="EMBL/GenBank/DDBJ databases">
        <authorList>
            <person name="Varghese N."/>
            <person name="Submissions S."/>
        </authorList>
    </citation>
    <scope>NUCLEOTIDE SEQUENCE [LARGE SCALE GENOMIC DNA]</scope>
    <source>
        <strain evidence="5">CGMCC 1.6775</strain>
    </source>
</reference>
<dbReference type="Proteomes" id="UP000199339">
    <property type="component" value="Unassembled WGS sequence"/>
</dbReference>
<dbReference type="InterPro" id="IPR025392">
    <property type="entry name" value="DUF4124"/>
</dbReference>
<evidence type="ECO:0000256" key="2">
    <source>
        <dbReference type="SAM" id="SignalP"/>
    </source>
</evidence>
<feature type="domain" description="DUF4124" evidence="3">
    <location>
        <begin position="9"/>
        <end position="56"/>
    </location>
</feature>
<evidence type="ECO:0000259" key="3">
    <source>
        <dbReference type="Pfam" id="PF13511"/>
    </source>
</evidence>
<keyword evidence="5" id="KW-1185">Reference proteome</keyword>
<name>A0A1I4ZZ16_9GAMM</name>
<evidence type="ECO:0000313" key="4">
    <source>
        <dbReference type="EMBL" id="SFN55360.1"/>
    </source>
</evidence>
<evidence type="ECO:0000256" key="1">
    <source>
        <dbReference type="SAM" id="MobiDB-lite"/>
    </source>
</evidence>
<dbReference type="RefSeq" id="WP_092006456.1">
    <property type="nucleotide sequence ID" value="NZ_FOUR01000010.1"/>
</dbReference>
<dbReference type="AlphaFoldDB" id="A0A1I4ZZ16"/>
<dbReference type="Pfam" id="PF13511">
    <property type="entry name" value="DUF4124"/>
    <property type="match status" value="1"/>
</dbReference>
<dbReference type="EMBL" id="FOUR01000010">
    <property type="protein sequence ID" value="SFN55360.1"/>
    <property type="molecule type" value="Genomic_DNA"/>
</dbReference>
<feature type="chain" id="PRO_5011595689" description="DUF4124 domain-containing protein" evidence="2">
    <location>
        <begin position="21"/>
        <end position="145"/>
    </location>
</feature>
<keyword evidence="2" id="KW-0732">Signal</keyword>
<evidence type="ECO:0000313" key="5">
    <source>
        <dbReference type="Proteomes" id="UP000199339"/>
    </source>
</evidence>
<organism evidence="4 5">
    <name type="scientific">Marinobacter pelagius</name>
    <dbReference type="NCBI Taxonomy" id="379482"/>
    <lineage>
        <taxon>Bacteria</taxon>
        <taxon>Pseudomonadati</taxon>
        <taxon>Pseudomonadota</taxon>
        <taxon>Gammaproteobacteria</taxon>
        <taxon>Pseudomonadales</taxon>
        <taxon>Marinobacteraceae</taxon>
        <taxon>Marinobacter</taxon>
    </lineage>
</organism>
<dbReference type="OrthoDB" id="7062774at2"/>
<sequence>MPRIKATALLCLLATTPAHAEVYRWTDANGAIHFSDKPPKRLPHRELELRNPVTVPMSENLRQSRKISATRDEVQTMLTASDRPQKSRSSRRSDDKQAKTCDGYRNKLDRIQSQLRAGYKNDRGNSLREKRRRLSKAYSRECILR</sequence>
<feature type="compositionally biased region" description="Basic and acidic residues" evidence="1">
    <location>
        <begin position="119"/>
        <end position="128"/>
    </location>
</feature>
<proteinExistence type="predicted"/>
<accession>A0A1I4ZZ16</accession>
<gene>
    <name evidence="4" type="ORF">SAMN04487961_3362</name>
</gene>
<protein>
    <recommendedName>
        <fullName evidence="3">DUF4124 domain-containing protein</fullName>
    </recommendedName>
</protein>
<feature type="signal peptide" evidence="2">
    <location>
        <begin position="1"/>
        <end position="20"/>
    </location>
</feature>
<feature type="compositionally biased region" description="Basic and acidic residues" evidence="1">
    <location>
        <begin position="91"/>
        <end position="110"/>
    </location>
</feature>